<protein>
    <submittedName>
        <fullName evidence="2">Uncharacterized protein</fullName>
    </submittedName>
</protein>
<evidence type="ECO:0000313" key="3">
    <source>
        <dbReference type="Proteomes" id="UP001497482"/>
    </source>
</evidence>
<proteinExistence type="predicted"/>
<feature type="region of interest" description="Disordered" evidence="1">
    <location>
        <begin position="247"/>
        <end position="269"/>
    </location>
</feature>
<organism evidence="2 3">
    <name type="scientific">Knipowitschia caucasica</name>
    <name type="common">Caucasian dwarf goby</name>
    <name type="synonym">Pomatoschistus caucasicus</name>
    <dbReference type="NCBI Taxonomy" id="637954"/>
    <lineage>
        <taxon>Eukaryota</taxon>
        <taxon>Metazoa</taxon>
        <taxon>Chordata</taxon>
        <taxon>Craniata</taxon>
        <taxon>Vertebrata</taxon>
        <taxon>Euteleostomi</taxon>
        <taxon>Actinopterygii</taxon>
        <taxon>Neopterygii</taxon>
        <taxon>Teleostei</taxon>
        <taxon>Neoteleostei</taxon>
        <taxon>Acanthomorphata</taxon>
        <taxon>Gobiaria</taxon>
        <taxon>Gobiiformes</taxon>
        <taxon>Gobioidei</taxon>
        <taxon>Gobiidae</taxon>
        <taxon>Gobiinae</taxon>
        <taxon>Knipowitschia</taxon>
    </lineage>
</organism>
<dbReference type="AlphaFoldDB" id="A0AAV2MIE3"/>
<sequence length="269" mass="28210">MREPRTSQWILPLPRYEERGPRSTADCSGGYYYGPAHMSAEVPGDVWATLLVASEVAPASPEPALEVCAALWERWWLLRSHKPAQTNNPELLAVSGAAGSKAPVSPETTAVEWPEKDNITSPLGSAPVRVPKVTKLWLAVGLRARETTAHNASTTTLHADARERVAALIGGASIVGVLGDEGDTDLIEETVLEVPGTSGSALQAGPNEETGDVPAAQNPRAAASQPCTSPALRRASSSALTAVLENEGIVGAPWPPGDHIKDPQSGITN</sequence>
<name>A0AAV2MIE3_KNICA</name>
<dbReference type="Proteomes" id="UP001497482">
    <property type="component" value="Chromosome 8"/>
</dbReference>
<feature type="region of interest" description="Disordered" evidence="1">
    <location>
        <begin position="196"/>
        <end position="233"/>
    </location>
</feature>
<reference evidence="2 3" key="1">
    <citation type="submission" date="2024-04" db="EMBL/GenBank/DDBJ databases">
        <authorList>
            <person name="Waldvogel A.-M."/>
            <person name="Schoenle A."/>
        </authorList>
    </citation>
    <scope>NUCLEOTIDE SEQUENCE [LARGE SCALE GENOMIC DNA]</scope>
</reference>
<keyword evidence="3" id="KW-1185">Reference proteome</keyword>
<evidence type="ECO:0000256" key="1">
    <source>
        <dbReference type="SAM" id="MobiDB-lite"/>
    </source>
</evidence>
<dbReference type="EMBL" id="OZ035830">
    <property type="protein sequence ID" value="CAL1612889.1"/>
    <property type="molecule type" value="Genomic_DNA"/>
</dbReference>
<evidence type="ECO:0000313" key="2">
    <source>
        <dbReference type="EMBL" id="CAL1612889.1"/>
    </source>
</evidence>
<accession>A0AAV2MIE3</accession>
<gene>
    <name evidence="2" type="ORF">KC01_LOCUS39177</name>
</gene>